<dbReference type="NCBIfam" id="TIGR02127">
    <property type="entry name" value="pyrF_sub2"/>
    <property type="match status" value="1"/>
</dbReference>
<keyword evidence="5 9" id="KW-0456">Lyase</keyword>
<evidence type="ECO:0000256" key="1">
    <source>
        <dbReference type="ARBA" id="ARBA00004861"/>
    </source>
</evidence>
<reference evidence="10" key="1">
    <citation type="submission" date="2014-11" db="EMBL/GenBank/DDBJ databases">
        <authorList>
            <person name="Wibberg D."/>
        </authorList>
    </citation>
    <scope>NUCLEOTIDE SEQUENCE [LARGE SCALE GENOMIC DNA]</scope>
    <source>
        <strain evidence="10">L3</strain>
    </source>
</reference>
<dbReference type="InterPro" id="IPR011060">
    <property type="entry name" value="RibuloseP-bd_barrel"/>
</dbReference>
<dbReference type="Proteomes" id="UP000032809">
    <property type="component" value="Chromosome I"/>
</dbReference>
<dbReference type="GO" id="GO:0004590">
    <property type="term" value="F:orotidine-5'-phosphate decarboxylase activity"/>
    <property type="evidence" value="ECO:0007669"/>
    <property type="project" value="UniProtKB-UniRule"/>
</dbReference>
<evidence type="ECO:0000313" key="10">
    <source>
        <dbReference type="Proteomes" id="UP000032809"/>
    </source>
</evidence>
<evidence type="ECO:0000256" key="2">
    <source>
        <dbReference type="ARBA" id="ARBA00008847"/>
    </source>
</evidence>
<dbReference type="Pfam" id="PF00215">
    <property type="entry name" value="OMPdecase"/>
    <property type="match status" value="1"/>
</dbReference>
<dbReference type="InterPro" id="IPR011995">
    <property type="entry name" value="OMPdecase_type-2"/>
</dbReference>
<evidence type="ECO:0000256" key="6">
    <source>
        <dbReference type="ARBA" id="ARBA00049157"/>
    </source>
</evidence>
<dbReference type="SMART" id="SM00934">
    <property type="entry name" value="OMPdecase"/>
    <property type="match status" value="1"/>
</dbReference>
<dbReference type="STRING" id="1006576.DTL3_0953"/>
<keyword evidence="4" id="KW-0665">Pyrimidine biosynthesis</keyword>
<dbReference type="EC" id="4.1.1.23" evidence="7"/>
<dbReference type="GO" id="GO:0044205">
    <property type="term" value="P:'de novo' UMP biosynthetic process"/>
    <property type="evidence" value="ECO:0007669"/>
    <property type="project" value="UniProtKB-UniPathway"/>
</dbReference>
<protein>
    <recommendedName>
        <fullName evidence="7">Orotidine-5'-phosphate decarboxylase</fullName>
        <ecNumber evidence="7">4.1.1.23</ecNumber>
    </recommendedName>
</protein>
<dbReference type="KEGG" id="dtn:DTL3_0953"/>
<evidence type="ECO:0000259" key="8">
    <source>
        <dbReference type="SMART" id="SM00934"/>
    </source>
</evidence>
<dbReference type="PANTHER" id="PTHR43375:SF1">
    <property type="entry name" value="OROTIDINE 5'-PHOSPHATE DECARBOXYLASE"/>
    <property type="match status" value="1"/>
</dbReference>
<dbReference type="RefSeq" id="WP_045087749.1">
    <property type="nucleotide sequence ID" value="NZ_LN824141.1"/>
</dbReference>
<sequence length="260" mass="29563">MFAKKLRDCQTRNKSLICVGLDSDIEKIPSQFKVNGAKGVEEFNKYIISETYEYACAYKINIAFYEMLGYKGIKTLENTVEYLKTYSDIPVIIDAKRSDISNTAKAYAKFYFDYLKVDSITINPLMGVDSIEPYLEFPNSHIFALVLTSNPGANDFIIPNKLYLKILEKLRELEPKYKDQIGIVVGATQKEYFDEIVEKSEGMIYLIPGIGSQGGKIEDLKILVEKGKTMVINVSRGIIFSEDPKREIIKLREDLRGLTS</sequence>
<dbReference type="PATRIC" id="fig|1006576.9.peg.941"/>
<evidence type="ECO:0000256" key="7">
    <source>
        <dbReference type="NCBIfam" id="TIGR02127"/>
    </source>
</evidence>
<evidence type="ECO:0000256" key="3">
    <source>
        <dbReference type="ARBA" id="ARBA00022793"/>
    </source>
</evidence>
<feature type="domain" description="Orotidine 5'-phosphate decarboxylase" evidence="8">
    <location>
        <begin position="16"/>
        <end position="251"/>
    </location>
</feature>
<comment type="catalytic activity">
    <reaction evidence="6">
        <text>orotidine 5'-phosphate + H(+) = UMP + CO2</text>
        <dbReference type="Rhea" id="RHEA:11596"/>
        <dbReference type="ChEBI" id="CHEBI:15378"/>
        <dbReference type="ChEBI" id="CHEBI:16526"/>
        <dbReference type="ChEBI" id="CHEBI:57538"/>
        <dbReference type="ChEBI" id="CHEBI:57865"/>
        <dbReference type="EC" id="4.1.1.23"/>
    </reaction>
</comment>
<gene>
    <name evidence="9" type="primary">pyrF</name>
    <name evidence="9" type="ORF">DTL3_0953</name>
</gene>
<dbReference type="OrthoDB" id="9808470at2"/>
<dbReference type="PANTHER" id="PTHR43375">
    <property type="entry name" value="OROTIDINE 5'-PHOSPHATE DECARBOXYLASE"/>
    <property type="match status" value="1"/>
</dbReference>
<comment type="similarity">
    <text evidence="2">Belongs to the OMP decarboxylase family. Type 2 subfamily.</text>
</comment>
<dbReference type="UniPathway" id="UPA00070">
    <property type="reaction ID" value="UER00120"/>
</dbReference>
<evidence type="ECO:0000313" key="9">
    <source>
        <dbReference type="EMBL" id="CEP78257.1"/>
    </source>
</evidence>
<accession>A0A0C7NQX7</accession>
<dbReference type="InterPro" id="IPR001754">
    <property type="entry name" value="OMPdeCOase_dom"/>
</dbReference>
<dbReference type="Gene3D" id="3.20.20.70">
    <property type="entry name" value="Aldolase class I"/>
    <property type="match status" value="1"/>
</dbReference>
<organism evidence="9 10">
    <name type="scientific">Defluviitoga tunisiensis</name>
    <dbReference type="NCBI Taxonomy" id="1006576"/>
    <lineage>
        <taxon>Bacteria</taxon>
        <taxon>Thermotogati</taxon>
        <taxon>Thermotogota</taxon>
        <taxon>Thermotogae</taxon>
        <taxon>Petrotogales</taxon>
        <taxon>Petrotogaceae</taxon>
        <taxon>Defluviitoga</taxon>
    </lineage>
</organism>
<dbReference type="InterPro" id="IPR013785">
    <property type="entry name" value="Aldolase_TIM"/>
</dbReference>
<keyword evidence="10" id="KW-1185">Reference proteome</keyword>
<dbReference type="HOGENOM" id="CLU_060704_1_0_0"/>
<dbReference type="EMBL" id="LN824141">
    <property type="protein sequence ID" value="CEP78257.1"/>
    <property type="molecule type" value="Genomic_DNA"/>
</dbReference>
<dbReference type="SUPFAM" id="SSF51366">
    <property type="entry name" value="Ribulose-phoshate binding barrel"/>
    <property type="match status" value="1"/>
</dbReference>
<dbReference type="GO" id="GO:0006207">
    <property type="term" value="P:'de novo' pyrimidine nucleobase biosynthetic process"/>
    <property type="evidence" value="ECO:0007669"/>
    <property type="project" value="InterPro"/>
</dbReference>
<comment type="pathway">
    <text evidence="1">Pyrimidine metabolism; UMP biosynthesis via de novo pathway; UMP from orotate: step 2/2.</text>
</comment>
<evidence type="ECO:0000256" key="4">
    <source>
        <dbReference type="ARBA" id="ARBA00022975"/>
    </source>
</evidence>
<evidence type="ECO:0000256" key="5">
    <source>
        <dbReference type="ARBA" id="ARBA00023239"/>
    </source>
</evidence>
<keyword evidence="3" id="KW-0210">Decarboxylase</keyword>
<name>A0A0C7NQX7_DEFTU</name>
<dbReference type="CDD" id="cd04725">
    <property type="entry name" value="OMP_decarboxylase_like"/>
    <property type="match status" value="1"/>
</dbReference>
<proteinExistence type="inferred from homology"/>
<dbReference type="AlphaFoldDB" id="A0A0C7NQX7"/>